<dbReference type="InterPro" id="IPR036388">
    <property type="entry name" value="WH-like_DNA-bd_sf"/>
</dbReference>
<keyword evidence="6" id="KW-1185">Reference proteome</keyword>
<accession>A0A963YWK9</accession>
<reference evidence="5" key="1">
    <citation type="journal article" date="2021" name="Microorganisms">
        <title>Acidisoma silvae sp. nov. and Acidisomacellulosilytica sp. nov., Two Acidophilic Bacteria Isolated from Decaying Wood, Hydrolyzing Cellulose and Producing Poly-3-hydroxybutyrate.</title>
        <authorList>
            <person name="Mieszkin S."/>
            <person name="Pouder E."/>
            <person name="Uroz S."/>
            <person name="Simon-Colin C."/>
            <person name="Alain K."/>
        </authorList>
    </citation>
    <scope>NUCLEOTIDE SEQUENCE</scope>
    <source>
        <strain evidence="5">HW T2.11</strain>
    </source>
</reference>
<sequence>MLDFVRERGAATMRELADGLHASLSTIRRDLELLVEDGYLEKTHGGVLLRQNEPTTFDTDSSLNAHLAWRQKQAIGAIAALRVSAGDSILCDSSTTVSEVMRHVVARGIGVTVVTNSLEIASICAPFPYIKLILPGGTLRSGTASLFGSPGSEFLSTLHVDLCFLGIHSITGNLLTETSVEGADAKKIMLKSSRCAILVADSTKFRLPSFCTVGDIAELDEIITDSAVTSENRQICQQSDVTLTIADITKENPAN</sequence>
<dbReference type="PANTHER" id="PTHR30363:SF4">
    <property type="entry name" value="GLYCEROL-3-PHOSPHATE REGULON REPRESSOR"/>
    <property type="match status" value="1"/>
</dbReference>
<dbReference type="PROSITE" id="PS51000">
    <property type="entry name" value="HTH_DEOR_2"/>
    <property type="match status" value="1"/>
</dbReference>
<evidence type="ECO:0000313" key="5">
    <source>
        <dbReference type="EMBL" id="MCB8878464.1"/>
    </source>
</evidence>
<dbReference type="SMART" id="SM00420">
    <property type="entry name" value="HTH_DEOR"/>
    <property type="match status" value="1"/>
</dbReference>
<keyword evidence="3" id="KW-0804">Transcription</keyword>
<dbReference type="InterPro" id="IPR037171">
    <property type="entry name" value="NagB/RpiA_transferase-like"/>
</dbReference>
<dbReference type="Gene3D" id="3.40.50.1360">
    <property type="match status" value="1"/>
</dbReference>
<comment type="caution">
    <text evidence="5">The sequence shown here is derived from an EMBL/GenBank/DDBJ whole genome shotgun (WGS) entry which is preliminary data.</text>
</comment>
<protein>
    <submittedName>
        <fullName evidence="5">DeoR/GlpR transcriptional regulator</fullName>
    </submittedName>
</protein>
<dbReference type="Pfam" id="PF08220">
    <property type="entry name" value="HTH_DeoR"/>
    <property type="match status" value="1"/>
</dbReference>
<evidence type="ECO:0000256" key="3">
    <source>
        <dbReference type="ARBA" id="ARBA00023163"/>
    </source>
</evidence>
<dbReference type="SMART" id="SM01134">
    <property type="entry name" value="DeoRC"/>
    <property type="match status" value="1"/>
</dbReference>
<reference evidence="5" key="2">
    <citation type="submission" date="2021-01" db="EMBL/GenBank/DDBJ databases">
        <authorList>
            <person name="Mieszkin S."/>
            <person name="Pouder E."/>
            <person name="Alain K."/>
        </authorList>
    </citation>
    <scope>NUCLEOTIDE SEQUENCE</scope>
    <source>
        <strain evidence="5">HW T2.11</strain>
    </source>
</reference>
<dbReference type="PANTHER" id="PTHR30363">
    <property type="entry name" value="HTH-TYPE TRANSCRIPTIONAL REGULATOR SRLR-RELATED"/>
    <property type="match status" value="1"/>
</dbReference>
<dbReference type="Gene3D" id="1.10.10.10">
    <property type="entry name" value="Winged helix-like DNA-binding domain superfamily/Winged helix DNA-binding domain"/>
    <property type="match status" value="1"/>
</dbReference>
<dbReference type="PRINTS" id="PR00037">
    <property type="entry name" value="HTHLACR"/>
</dbReference>
<dbReference type="InterPro" id="IPR036390">
    <property type="entry name" value="WH_DNA-bd_sf"/>
</dbReference>
<evidence type="ECO:0000256" key="2">
    <source>
        <dbReference type="ARBA" id="ARBA00023015"/>
    </source>
</evidence>
<dbReference type="GO" id="GO:0003700">
    <property type="term" value="F:DNA-binding transcription factor activity"/>
    <property type="evidence" value="ECO:0007669"/>
    <property type="project" value="InterPro"/>
</dbReference>
<keyword evidence="2" id="KW-0805">Transcription regulation</keyword>
<dbReference type="InterPro" id="IPR050313">
    <property type="entry name" value="Carb_Metab_HTH_regulators"/>
</dbReference>
<dbReference type="Proteomes" id="UP000708298">
    <property type="component" value="Unassembled WGS sequence"/>
</dbReference>
<evidence type="ECO:0000259" key="4">
    <source>
        <dbReference type="PROSITE" id="PS51000"/>
    </source>
</evidence>
<dbReference type="SUPFAM" id="SSF100950">
    <property type="entry name" value="NagB/RpiA/CoA transferase-like"/>
    <property type="match status" value="1"/>
</dbReference>
<dbReference type="InterPro" id="IPR014036">
    <property type="entry name" value="DeoR-like_C"/>
</dbReference>
<keyword evidence="1" id="KW-0678">Repressor</keyword>
<gene>
    <name evidence="5" type="ORF">ASILVAE211_25030</name>
</gene>
<evidence type="ECO:0000256" key="1">
    <source>
        <dbReference type="ARBA" id="ARBA00022491"/>
    </source>
</evidence>
<organism evidence="5 6">
    <name type="scientific">Acidisoma silvae</name>
    <dbReference type="NCBI Taxonomy" id="2802396"/>
    <lineage>
        <taxon>Bacteria</taxon>
        <taxon>Pseudomonadati</taxon>
        <taxon>Pseudomonadota</taxon>
        <taxon>Alphaproteobacteria</taxon>
        <taxon>Acetobacterales</taxon>
        <taxon>Acidocellaceae</taxon>
        <taxon>Acidisoma</taxon>
    </lineage>
</organism>
<name>A0A963YWK9_9PROT</name>
<dbReference type="InterPro" id="IPR001034">
    <property type="entry name" value="DeoR_HTH"/>
</dbReference>
<proteinExistence type="predicted"/>
<feature type="domain" description="HTH deoR-type" evidence="4">
    <location>
        <begin position="1"/>
        <end position="49"/>
    </location>
</feature>
<evidence type="ECO:0000313" key="6">
    <source>
        <dbReference type="Proteomes" id="UP000708298"/>
    </source>
</evidence>
<dbReference type="EMBL" id="JAESVB010000038">
    <property type="protein sequence ID" value="MCB8878464.1"/>
    <property type="molecule type" value="Genomic_DNA"/>
</dbReference>
<dbReference type="AlphaFoldDB" id="A0A963YWK9"/>
<dbReference type="SUPFAM" id="SSF46785">
    <property type="entry name" value="Winged helix' DNA-binding domain"/>
    <property type="match status" value="1"/>
</dbReference>
<dbReference type="Pfam" id="PF00455">
    <property type="entry name" value="DeoRC"/>
    <property type="match status" value="1"/>
</dbReference>